<dbReference type="GeneID" id="9040319"/>
<dbReference type="EMBL" id="GG683778">
    <property type="protein sequence ID" value="EER01744.1"/>
    <property type="molecule type" value="Genomic_DNA"/>
</dbReference>
<dbReference type="Proteomes" id="UP000007800">
    <property type="component" value="Unassembled WGS sequence"/>
</dbReference>
<protein>
    <recommendedName>
        <fullName evidence="3">RRM domain-containing protein</fullName>
    </recommendedName>
</protein>
<evidence type="ECO:0000313" key="1">
    <source>
        <dbReference type="EMBL" id="EER01744.1"/>
    </source>
</evidence>
<dbReference type="InterPro" id="IPR035979">
    <property type="entry name" value="RBD_domain_sf"/>
</dbReference>
<name>C5LNJ3_PERM5</name>
<organism evidence="2">
    <name type="scientific">Perkinsus marinus (strain ATCC 50983 / TXsc)</name>
    <dbReference type="NCBI Taxonomy" id="423536"/>
    <lineage>
        <taxon>Eukaryota</taxon>
        <taxon>Sar</taxon>
        <taxon>Alveolata</taxon>
        <taxon>Perkinsozoa</taxon>
        <taxon>Perkinsea</taxon>
        <taxon>Perkinsida</taxon>
        <taxon>Perkinsidae</taxon>
        <taxon>Perkinsus</taxon>
    </lineage>
</organism>
<dbReference type="InParanoid" id="C5LNJ3"/>
<dbReference type="GO" id="GO:0003676">
    <property type="term" value="F:nucleic acid binding"/>
    <property type="evidence" value="ECO:0007669"/>
    <property type="project" value="InterPro"/>
</dbReference>
<gene>
    <name evidence="1" type="ORF">Pmar_PMAR008210</name>
</gene>
<evidence type="ECO:0008006" key="3">
    <source>
        <dbReference type="Google" id="ProtNLM"/>
    </source>
</evidence>
<keyword evidence="2" id="KW-1185">Reference proteome</keyword>
<reference evidence="1 2" key="1">
    <citation type="submission" date="2008-07" db="EMBL/GenBank/DDBJ databases">
        <authorList>
            <person name="El-Sayed N."/>
            <person name="Caler E."/>
            <person name="Inman J."/>
            <person name="Amedeo P."/>
            <person name="Hass B."/>
            <person name="Wortman J."/>
        </authorList>
    </citation>
    <scope>NUCLEOTIDE SEQUENCE [LARGE SCALE GENOMIC DNA]</scope>
    <source>
        <strain evidence="2">ATCC 50983 / TXsc</strain>
    </source>
</reference>
<dbReference type="SUPFAM" id="SSF54928">
    <property type="entry name" value="RNA-binding domain, RBD"/>
    <property type="match status" value="1"/>
</dbReference>
<sequence>MTSNYGFIQYLNGSSADAAVLDINGRRKAGLERLRVGYAKTKAGVDDIQGTITIITRGCYR</sequence>
<proteinExistence type="predicted"/>
<dbReference type="RefSeq" id="XP_002769026.1">
    <property type="nucleotide sequence ID" value="XM_002768980.1"/>
</dbReference>
<evidence type="ECO:0000313" key="2">
    <source>
        <dbReference type="Proteomes" id="UP000007800"/>
    </source>
</evidence>
<dbReference type="AlphaFoldDB" id="C5LNJ3"/>
<accession>C5LNJ3</accession>